<dbReference type="InterPro" id="IPR019387">
    <property type="entry name" value="SAYSvFN_dom"/>
</dbReference>
<proteinExistence type="predicted"/>
<dbReference type="Proteomes" id="UP000281993">
    <property type="component" value="Segment"/>
</dbReference>
<gene>
    <name evidence="2" type="primary">106</name>
    <name evidence="2" type="ORF">SEA_VALENTINIPUFF_106</name>
</gene>
<reference evidence="2 3" key="1">
    <citation type="submission" date="2018-08" db="EMBL/GenBank/DDBJ databases">
        <authorList>
            <person name="Preder H."/>
            <person name="Servin-Meza L.A."/>
            <person name="Bonilla J.A."/>
            <person name="Klyczek K."/>
            <person name="Garlena R.A."/>
            <person name="Russell D.A."/>
            <person name="Pope W.H."/>
            <person name="Jacobs-Sera D."/>
            <person name="Hatfull G.F."/>
        </authorList>
    </citation>
    <scope>NUCLEOTIDE SEQUENCE [LARGE SCALE GENOMIC DNA]</scope>
</reference>
<protein>
    <recommendedName>
        <fullName evidence="1">SAYSvFN domain-containing protein</fullName>
    </recommendedName>
</protein>
<keyword evidence="3" id="KW-1185">Reference proteome</keyword>
<accession>A0A386KQ89</accession>
<organism evidence="2 3">
    <name type="scientific">Microbacterium phage ValentiniPuff</name>
    <dbReference type="NCBI Taxonomy" id="2315705"/>
    <lineage>
        <taxon>Viruses</taxon>
        <taxon>Duplodnaviria</taxon>
        <taxon>Heunggongvirae</taxon>
        <taxon>Uroviricota</taxon>
        <taxon>Caudoviricetes</taxon>
        <taxon>Valentinivirus</taxon>
        <taxon>Valentinivirus valentinipuff</taxon>
    </lineage>
</organism>
<dbReference type="EMBL" id="MH825712">
    <property type="protein sequence ID" value="AYD87400.1"/>
    <property type="molecule type" value="Genomic_DNA"/>
</dbReference>
<dbReference type="Pfam" id="PF10260">
    <property type="entry name" value="SAYSvFN"/>
    <property type="match status" value="1"/>
</dbReference>
<evidence type="ECO:0000313" key="2">
    <source>
        <dbReference type="EMBL" id="AYD87400.1"/>
    </source>
</evidence>
<evidence type="ECO:0000259" key="1">
    <source>
        <dbReference type="Pfam" id="PF10260"/>
    </source>
</evidence>
<evidence type="ECO:0000313" key="3">
    <source>
        <dbReference type="Proteomes" id="UP000281993"/>
    </source>
</evidence>
<feature type="domain" description="SAYSvFN" evidence="1">
    <location>
        <begin position="4"/>
        <end position="44"/>
    </location>
</feature>
<name>A0A386KQ89_9CAUD</name>
<sequence>MGEVILWAIVWIVVAVLAAAALFVIAAIVYVVVTKLREGLKREGNQE</sequence>